<protein>
    <submittedName>
        <fullName evidence="3">DUF2892 domain-containing protein</fullName>
    </submittedName>
</protein>
<reference evidence="3 4" key="1">
    <citation type="journal article" date="2019" name="Extremophiles">
        <title>Biogeography of thermophiles and predominance of Thermus scotoductus in domestic water heaters.</title>
        <authorList>
            <person name="Wilpiszeski R.L."/>
            <person name="Zhang Z."/>
            <person name="House C.H."/>
        </authorList>
    </citation>
    <scope>NUCLEOTIDE SEQUENCE [LARGE SCALE GENOMIC DNA]</scope>
    <source>
        <strain evidence="3 4">10_S10</strain>
    </source>
</reference>
<feature type="transmembrane region" description="Helical" evidence="1">
    <location>
        <begin position="31"/>
        <end position="54"/>
    </location>
</feature>
<evidence type="ECO:0000256" key="1">
    <source>
        <dbReference type="SAM" id="Phobius"/>
    </source>
</evidence>
<proteinExistence type="predicted"/>
<evidence type="ECO:0000313" key="3">
    <source>
        <dbReference type="EMBL" id="RTI18641.1"/>
    </source>
</evidence>
<accession>A0A430V549</accession>
<sequence>MTVNESTADRVIRFILALVLIYFAFQSASPWSWILGIVGVVLLFTAVTGFCAIYKALGISTKK</sequence>
<dbReference type="RefSeq" id="WP_028494535.1">
    <property type="nucleotide sequence ID" value="NZ_PEMF01000422.1"/>
</dbReference>
<name>A0A430V549_THESC</name>
<keyword evidence="1" id="KW-1133">Transmembrane helix</keyword>
<evidence type="ECO:0000313" key="4">
    <source>
        <dbReference type="Proteomes" id="UP000288073"/>
    </source>
</evidence>
<evidence type="ECO:0000259" key="2">
    <source>
        <dbReference type="Pfam" id="PF11127"/>
    </source>
</evidence>
<dbReference type="Gene3D" id="6.10.140.1340">
    <property type="match status" value="1"/>
</dbReference>
<dbReference type="Pfam" id="PF11127">
    <property type="entry name" value="YgaP-like_TM"/>
    <property type="match status" value="1"/>
</dbReference>
<dbReference type="EMBL" id="PEMN01000110">
    <property type="protein sequence ID" value="RTI18641.1"/>
    <property type="molecule type" value="Genomic_DNA"/>
</dbReference>
<comment type="caution">
    <text evidence="3">The sequence shown here is derived from an EMBL/GenBank/DDBJ whole genome shotgun (WGS) entry which is preliminary data.</text>
</comment>
<keyword evidence="1" id="KW-0472">Membrane</keyword>
<dbReference type="AlphaFoldDB" id="A0A430V549"/>
<feature type="transmembrane region" description="Helical" evidence="1">
    <location>
        <begin position="7"/>
        <end position="25"/>
    </location>
</feature>
<keyword evidence="1" id="KW-0812">Transmembrane</keyword>
<dbReference type="Proteomes" id="UP000288073">
    <property type="component" value="Unassembled WGS sequence"/>
</dbReference>
<organism evidence="3 4">
    <name type="scientific">Thermus scotoductus</name>
    <dbReference type="NCBI Taxonomy" id="37636"/>
    <lineage>
        <taxon>Bacteria</taxon>
        <taxon>Thermotogati</taxon>
        <taxon>Deinococcota</taxon>
        <taxon>Deinococci</taxon>
        <taxon>Thermales</taxon>
        <taxon>Thermaceae</taxon>
        <taxon>Thermus</taxon>
    </lineage>
</organism>
<gene>
    <name evidence="3" type="ORF">CSW23_04405</name>
</gene>
<dbReference type="InterPro" id="IPR021309">
    <property type="entry name" value="YgaP-like_TM"/>
</dbReference>
<feature type="domain" description="Inner membrane protein YgaP-like transmembrane" evidence="2">
    <location>
        <begin position="1"/>
        <end position="62"/>
    </location>
</feature>